<keyword evidence="1" id="KW-0812">Transmembrane</keyword>
<dbReference type="AlphaFoldDB" id="A0A0P6WNI3"/>
<feature type="transmembrane region" description="Helical" evidence="1">
    <location>
        <begin position="456"/>
        <end position="475"/>
    </location>
</feature>
<feature type="transmembrane region" description="Helical" evidence="1">
    <location>
        <begin position="360"/>
        <end position="381"/>
    </location>
</feature>
<evidence type="ECO:0000313" key="3">
    <source>
        <dbReference type="Proteomes" id="UP000050430"/>
    </source>
</evidence>
<dbReference type="Proteomes" id="UP000050430">
    <property type="component" value="Unassembled WGS sequence"/>
</dbReference>
<comment type="caution">
    <text evidence="2">The sequence shown here is derived from an EMBL/GenBank/DDBJ whole genome shotgun (WGS) entry which is preliminary data.</text>
</comment>
<feature type="transmembrane region" description="Helical" evidence="1">
    <location>
        <begin position="21"/>
        <end position="44"/>
    </location>
</feature>
<proteinExistence type="predicted"/>
<dbReference type="STRING" id="229920.ADM99_08920"/>
<feature type="transmembrane region" description="Helical" evidence="1">
    <location>
        <begin position="309"/>
        <end position="326"/>
    </location>
</feature>
<evidence type="ECO:0000256" key="1">
    <source>
        <dbReference type="SAM" id="Phobius"/>
    </source>
</evidence>
<feature type="transmembrane region" description="Helical" evidence="1">
    <location>
        <begin position="56"/>
        <end position="78"/>
    </location>
</feature>
<keyword evidence="3" id="KW-1185">Reference proteome</keyword>
<name>A0A0P6WNI3_9CHLR</name>
<keyword evidence="1" id="KW-0472">Membrane</keyword>
<feature type="transmembrane region" description="Helical" evidence="1">
    <location>
        <begin position="275"/>
        <end position="303"/>
    </location>
</feature>
<feature type="transmembrane region" description="Helical" evidence="1">
    <location>
        <begin position="243"/>
        <end position="263"/>
    </location>
</feature>
<gene>
    <name evidence="2" type="ORF">ADM99_08920</name>
</gene>
<dbReference type="EMBL" id="LGCK01000010">
    <property type="protein sequence ID" value="KPL71597.1"/>
    <property type="molecule type" value="Genomic_DNA"/>
</dbReference>
<accession>A0A0P6WNI3</accession>
<protein>
    <recommendedName>
        <fullName evidence="4">Glycosyltransferase RgtA/B/C/D-like domain-containing protein</fullName>
    </recommendedName>
</protein>
<feature type="transmembrane region" description="Helical" evidence="1">
    <location>
        <begin position="487"/>
        <end position="504"/>
    </location>
</feature>
<feature type="transmembrane region" description="Helical" evidence="1">
    <location>
        <begin position="156"/>
        <end position="177"/>
    </location>
</feature>
<reference evidence="2 3" key="1">
    <citation type="submission" date="2015-07" db="EMBL/GenBank/DDBJ databases">
        <title>Genome sequence of Leptolinea tardivitalis DSM 16556.</title>
        <authorList>
            <person name="Hemp J."/>
            <person name="Ward L.M."/>
            <person name="Pace L.A."/>
            <person name="Fischer W.W."/>
        </authorList>
    </citation>
    <scope>NUCLEOTIDE SEQUENCE [LARGE SCALE GENOMIC DNA]</scope>
    <source>
        <strain evidence="2 3">YMTK-2</strain>
    </source>
</reference>
<keyword evidence="1" id="KW-1133">Transmembrane helix</keyword>
<organism evidence="2 3">
    <name type="scientific">Leptolinea tardivitalis</name>
    <dbReference type="NCBI Taxonomy" id="229920"/>
    <lineage>
        <taxon>Bacteria</taxon>
        <taxon>Bacillati</taxon>
        <taxon>Chloroflexota</taxon>
        <taxon>Anaerolineae</taxon>
        <taxon>Anaerolineales</taxon>
        <taxon>Anaerolineaceae</taxon>
        <taxon>Leptolinea</taxon>
    </lineage>
</organism>
<evidence type="ECO:0000313" key="2">
    <source>
        <dbReference type="EMBL" id="KPL71597.1"/>
    </source>
</evidence>
<feature type="transmembrane region" description="Helical" evidence="1">
    <location>
        <begin position="516"/>
        <end position="536"/>
    </location>
</feature>
<evidence type="ECO:0008006" key="4">
    <source>
        <dbReference type="Google" id="ProtNLM"/>
    </source>
</evidence>
<feature type="transmembrane region" description="Helical" evidence="1">
    <location>
        <begin position="420"/>
        <end position="444"/>
    </location>
</feature>
<sequence>MKNNQMNSKDAGCFSLQNVNLVVYIFISIFFFLAAYDFYQGFILIGNPPSLASKRFVVFCIVSLIPLAAWVYGLTLAYHGNLGRKLEKVEKQAISRIPFYGRVILAILSLLFPTILFLYSPFGNFSFIYWLRLFTLLGFSVLAALFLFNEDITIQWLLKASGMVLFSTVIFIIGDWLTGVSDYPFSLAWSEGNRFWDYSIMFGMSRYINPSGKTIVPFLEAGRQLLWAIPFIFPSIGIWGMRLWNVIVWVIPPLVLGFITVFQKSTFKKEWVWQIGFALWLFVFLSQGPIYPPLIICAILVVIGLKNRGILVPALFIAVASYYARISRWTWMYAPGLWAGLQALLEIQNPSFIKNRWRELIRPVVLGLSGLVGAELVARMISMFSKGQIATEGSVTSVVVSSFDFAQPMLWDRLFPNPTYAPGILLGYVWVGGPLLLFMAYMIIKRIWKTNWMQNASLLIVLGAFSLIGIIISVKIGGGSNLHNLDLLWVTLTLIVGWFFRNWLDAGLPGLRESKIVLAVTCFAIVMPMTTMIQYGEPFSKPADYFVTSSLAKLQAEVAAAKTKGEVLFMDQRQLLTFGYVKDVPLVAEYEKKLVMDQAMSGNAAYFAEFYKDLQNHRFSLIVSEPLRKSMADEDIRNFAEENNSWVYWVSRPLLKYYKPKVTYDEVGVQLLIPREN</sequence>
<feature type="transmembrane region" description="Helical" evidence="1">
    <location>
        <begin position="127"/>
        <end position="149"/>
    </location>
</feature>
<feature type="transmembrane region" description="Helical" evidence="1">
    <location>
        <begin position="99"/>
        <end position="121"/>
    </location>
</feature>